<proteinExistence type="predicted"/>
<feature type="transmembrane region" description="Helical" evidence="1">
    <location>
        <begin position="197"/>
        <end position="224"/>
    </location>
</feature>
<keyword evidence="1" id="KW-0812">Transmembrane</keyword>
<keyword evidence="1" id="KW-1133">Transmembrane helix</keyword>
<reference evidence="2 3" key="1">
    <citation type="submission" date="2021-02" db="EMBL/GenBank/DDBJ databases">
        <title>Genome assembly of Pseudopithomyces chartarum.</title>
        <authorList>
            <person name="Jauregui R."/>
            <person name="Singh J."/>
            <person name="Voisey C."/>
        </authorList>
    </citation>
    <scope>NUCLEOTIDE SEQUENCE [LARGE SCALE GENOMIC DNA]</scope>
    <source>
        <strain evidence="2 3">AGR01</strain>
    </source>
</reference>
<keyword evidence="3" id="KW-1185">Reference proteome</keyword>
<dbReference type="AlphaFoldDB" id="A0AAN6RKR8"/>
<dbReference type="Proteomes" id="UP001280581">
    <property type="component" value="Unassembled WGS sequence"/>
</dbReference>
<sequence length="323" mass="36467">MQTTNASCTLTMKDVEADVVCYGKKCVTKRIRYSERPAKESMSGLFERYWPANPGDMASTFWWHFTYSVGRSVNLAKTFPYIENYIMTPDSSDYSVDQGNIGSNRPVATDDETYSQRVTQLMNTFWVAMHASTALTGNFTSYYTPGPVDGVWKEEDVHKFDPTSPLRTIAMSTLMQRQSVRNVTGTQTPDRLEMHYVLGWVVVLVISSTVMLLAGIASAVLGTLRQGPDLLDRTGVMLRDNVYVRIDDMYASSVEDGFDQARRLRNERLCIGDVKDKANDDVGYIALGTTNAVTPMRRVPKEPMNRVQTIYLRGLYDSSDQHY</sequence>
<organism evidence="2 3">
    <name type="scientific">Pseudopithomyces chartarum</name>
    <dbReference type="NCBI Taxonomy" id="1892770"/>
    <lineage>
        <taxon>Eukaryota</taxon>
        <taxon>Fungi</taxon>
        <taxon>Dikarya</taxon>
        <taxon>Ascomycota</taxon>
        <taxon>Pezizomycotina</taxon>
        <taxon>Dothideomycetes</taxon>
        <taxon>Pleosporomycetidae</taxon>
        <taxon>Pleosporales</taxon>
        <taxon>Massarineae</taxon>
        <taxon>Didymosphaeriaceae</taxon>
        <taxon>Pseudopithomyces</taxon>
    </lineage>
</organism>
<keyword evidence="1" id="KW-0472">Membrane</keyword>
<protein>
    <submittedName>
        <fullName evidence="2">Uncharacterized protein</fullName>
    </submittedName>
</protein>
<gene>
    <name evidence="2" type="ORF">GRF29_1g1206733</name>
</gene>
<evidence type="ECO:0000313" key="2">
    <source>
        <dbReference type="EMBL" id="KAK3216860.1"/>
    </source>
</evidence>
<accession>A0AAN6RKR8</accession>
<name>A0AAN6RKR8_9PLEO</name>
<comment type="caution">
    <text evidence="2">The sequence shown here is derived from an EMBL/GenBank/DDBJ whole genome shotgun (WGS) entry which is preliminary data.</text>
</comment>
<evidence type="ECO:0000313" key="3">
    <source>
        <dbReference type="Proteomes" id="UP001280581"/>
    </source>
</evidence>
<dbReference type="EMBL" id="WVTA01000001">
    <property type="protein sequence ID" value="KAK3216860.1"/>
    <property type="molecule type" value="Genomic_DNA"/>
</dbReference>
<evidence type="ECO:0000256" key="1">
    <source>
        <dbReference type="SAM" id="Phobius"/>
    </source>
</evidence>